<reference evidence="1 2" key="1">
    <citation type="submission" date="2016-10" db="EMBL/GenBank/DDBJ databases">
        <authorList>
            <person name="de Groot N.N."/>
        </authorList>
    </citation>
    <scope>NUCLEOTIDE SEQUENCE [LARGE SCALE GENOMIC DNA]</scope>
    <source>
        <strain evidence="1 2">DSM 44215</strain>
    </source>
</reference>
<dbReference type="OrthoDB" id="833207at2"/>
<name>A0A1H2KQU3_9ACTN</name>
<gene>
    <name evidence="1" type="ORF">SAMN04488548_1343549</name>
</gene>
<evidence type="ECO:0000313" key="1">
    <source>
        <dbReference type="EMBL" id="SDU70895.1"/>
    </source>
</evidence>
<dbReference type="EMBL" id="FNLM01000034">
    <property type="protein sequence ID" value="SDU70895.1"/>
    <property type="molecule type" value="Genomic_DNA"/>
</dbReference>
<dbReference type="InterPro" id="IPR036188">
    <property type="entry name" value="FAD/NAD-bd_sf"/>
</dbReference>
<dbReference type="SUPFAM" id="SSF51905">
    <property type="entry name" value="FAD/NAD(P)-binding domain"/>
    <property type="match status" value="1"/>
</dbReference>
<dbReference type="AlphaFoldDB" id="A0A1H2KQU3"/>
<dbReference type="Gene3D" id="3.50.50.60">
    <property type="entry name" value="FAD/NAD(P)-binding domain"/>
    <property type="match status" value="1"/>
</dbReference>
<protein>
    <submittedName>
        <fullName evidence="1">Phytoene dehydrogenase-related protein</fullName>
    </submittedName>
</protein>
<dbReference type="Pfam" id="PF13450">
    <property type="entry name" value="NAD_binding_8"/>
    <property type="match status" value="1"/>
</dbReference>
<sequence length="473" mass="49453">MRKAVVVGAGPNGLAGAVRLAQAGLDVTVLEAADEIGGGTRSAELLESGVVHDICSAFHPLGAASPYLRTLGLDRYGLRFVRPEIDAAHPLDDGTAGLFYQSVEETAAGLGADGRRWRAIFGPVAERFTTIADDALGPMVRIPRHPLGFAGFAARSGLPATLLARAFSTPQARALFIGIAAHPFVRLNRIGTAAGGVMLTAAGHVEGWPVAEGGSAAITKALAAKLVDLGGRIETGTTVTSRADLDADIVLLDTDPTAAQRILGAEQPSRTARTYRRHQAGPAAFKVDYVIDGEVGWTAPGCDRAGVVHLGGTMDQVVRSENTVLDGRMPDDPFVLIGQQWLADPSRANGDLKPLWAYAHVPHGYTGDATEAVTAQIERFAPGFRSRIRASRSIGPAELEVENPNYVGGDIGGGRNDLWHLVARPRLSPNPYATGVDGVYLCSSSTPPGGGVHGMCGYRAAEAALRGFSPPAE</sequence>
<dbReference type="Proteomes" id="UP000183180">
    <property type="component" value="Unassembled WGS sequence"/>
</dbReference>
<dbReference type="RefSeq" id="WP_074852152.1">
    <property type="nucleotide sequence ID" value="NZ_FNLM01000034.1"/>
</dbReference>
<dbReference type="PANTHER" id="PTHR10668">
    <property type="entry name" value="PHYTOENE DEHYDROGENASE"/>
    <property type="match status" value="1"/>
</dbReference>
<dbReference type="STRING" id="158898.SAMN04488548_1343549"/>
<proteinExistence type="predicted"/>
<dbReference type="PANTHER" id="PTHR10668:SF105">
    <property type="entry name" value="DEHYDROGENASE-RELATED"/>
    <property type="match status" value="1"/>
</dbReference>
<organism evidence="1 2">
    <name type="scientific">Gordonia westfalica</name>
    <dbReference type="NCBI Taxonomy" id="158898"/>
    <lineage>
        <taxon>Bacteria</taxon>
        <taxon>Bacillati</taxon>
        <taxon>Actinomycetota</taxon>
        <taxon>Actinomycetes</taxon>
        <taxon>Mycobacteriales</taxon>
        <taxon>Gordoniaceae</taxon>
        <taxon>Gordonia</taxon>
    </lineage>
</organism>
<accession>A0A1H2KQU3</accession>
<evidence type="ECO:0000313" key="2">
    <source>
        <dbReference type="Proteomes" id="UP000183180"/>
    </source>
</evidence>